<gene>
    <name evidence="1" type="ORF">MANES_01G221000</name>
</gene>
<dbReference type="AlphaFoldDB" id="A0A2C9WN55"/>
<name>A0A2C9WN55_MANES</name>
<dbReference type="EMBL" id="CM004387">
    <property type="protein sequence ID" value="OAY61844.1"/>
    <property type="molecule type" value="Genomic_DNA"/>
</dbReference>
<organism evidence="1">
    <name type="scientific">Manihot esculenta</name>
    <name type="common">Cassava</name>
    <name type="synonym">Jatropha manihot</name>
    <dbReference type="NCBI Taxonomy" id="3983"/>
    <lineage>
        <taxon>Eukaryota</taxon>
        <taxon>Viridiplantae</taxon>
        <taxon>Streptophyta</taxon>
        <taxon>Embryophyta</taxon>
        <taxon>Tracheophyta</taxon>
        <taxon>Spermatophyta</taxon>
        <taxon>Magnoliopsida</taxon>
        <taxon>eudicotyledons</taxon>
        <taxon>Gunneridae</taxon>
        <taxon>Pentapetalae</taxon>
        <taxon>rosids</taxon>
        <taxon>fabids</taxon>
        <taxon>Malpighiales</taxon>
        <taxon>Euphorbiaceae</taxon>
        <taxon>Crotonoideae</taxon>
        <taxon>Manihoteae</taxon>
        <taxon>Manihot</taxon>
    </lineage>
</organism>
<evidence type="ECO:0000313" key="1">
    <source>
        <dbReference type="EMBL" id="OAY61844.1"/>
    </source>
</evidence>
<proteinExistence type="predicted"/>
<protein>
    <submittedName>
        <fullName evidence="1">Uncharacterized protein</fullName>
    </submittedName>
</protein>
<sequence length="109" mass="12362">MGCWHELGPTCNLTYISCTLLLDCSIHIFLLSSHLCLDRLVLVKFEASPALSGSIEINITTTCMYTCICIRKMTIQEHSAVDHRRHFTGLPERLASRGSDRLRVKARNR</sequence>
<accession>A0A2C9WN55</accession>
<reference evidence="1" key="1">
    <citation type="submission" date="2016-02" db="EMBL/GenBank/DDBJ databases">
        <title>WGS assembly of Manihot esculenta.</title>
        <authorList>
            <person name="Bredeson J.V."/>
            <person name="Prochnik S.E."/>
            <person name="Lyons J.B."/>
            <person name="Schmutz J."/>
            <person name="Grimwood J."/>
            <person name="Vrebalov J."/>
            <person name="Bart R.S."/>
            <person name="Amuge T."/>
            <person name="Ferguson M.E."/>
            <person name="Green R."/>
            <person name="Putnam N."/>
            <person name="Stites J."/>
            <person name="Rounsley S."/>
            <person name="Rokhsar D.S."/>
        </authorList>
    </citation>
    <scope>NUCLEOTIDE SEQUENCE [LARGE SCALE GENOMIC DNA]</scope>
    <source>
        <tissue evidence="1">Leaf</tissue>
    </source>
</reference>